<protein>
    <submittedName>
        <fullName evidence="2">Uncharacterized protein</fullName>
    </submittedName>
</protein>
<dbReference type="Proteomes" id="UP000176527">
    <property type="component" value="Unassembled WGS sequence"/>
</dbReference>
<reference evidence="2 3" key="1">
    <citation type="journal article" date="2016" name="Nat. Commun.">
        <title>Thousands of microbial genomes shed light on interconnected biogeochemical processes in an aquifer system.</title>
        <authorList>
            <person name="Anantharaman K."/>
            <person name="Brown C.T."/>
            <person name="Hug L.A."/>
            <person name="Sharon I."/>
            <person name="Castelle C.J."/>
            <person name="Probst A.J."/>
            <person name="Thomas B.C."/>
            <person name="Singh A."/>
            <person name="Wilkins M.J."/>
            <person name="Karaoz U."/>
            <person name="Brodie E.L."/>
            <person name="Williams K.H."/>
            <person name="Hubbard S.S."/>
            <person name="Banfield J.F."/>
        </authorList>
    </citation>
    <scope>NUCLEOTIDE SEQUENCE [LARGE SCALE GENOMIC DNA]</scope>
</reference>
<feature type="transmembrane region" description="Helical" evidence="1">
    <location>
        <begin position="95"/>
        <end position="116"/>
    </location>
</feature>
<feature type="transmembrane region" description="Helical" evidence="1">
    <location>
        <begin position="67"/>
        <end position="89"/>
    </location>
</feature>
<evidence type="ECO:0000256" key="1">
    <source>
        <dbReference type="SAM" id="Phobius"/>
    </source>
</evidence>
<name>A0A1F5KA10_9BACT</name>
<dbReference type="AlphaFoldDB" id="A0A1F5KA10"/>
<evidence type="ECO:0000313" key="2">
    <source>
        <dbReference type="EMBL" id="OGE37645.1"/>
    </source>
</evidence>
<proteinExistence type="predicted"/>
<accession>A0A1F5KA10</accession>
<comment type="caution">
    <text evidence="2">The sequence shown here is derived from an EMBL/GenBank/DDBJ whole genome shotgun (WGS) entry which is preliminary data.</text>
</comment>
<gene>
    <name evidence="2" type="ORF">A3F00_04295</name>
</gene>
<keyword evidence="1" id="KW-0812">Transmembrane</keyword>
<organism evidence="2 3">
    <name type="scientific">Candidatus Daviesbacteria bacterium RIFCSPHIGHO2_12_FULL_37_11</name>
    <dbReference type="NCBI Taxonomy" id="1797777"/>
    <lineage>
        <taxon>Bacteria</taxon>
        <taxon>Candidatus Daviesiibacteriota</taxon>
    </lineage>
</organism>
<sequence>MSTEYKVDIEKQEDTPNGHWLIVHEIQTPIGFRRPEKETIERKFYPTPDDMVKDTGSQRIWNTVRGLGSGIGGSFIATATLMSIAQNFIHPEPNVANYTLAAGGVVLTGICFRKYIHELLSLSRFRKIHSTVKDMYYNEEGFHSPFSSTTSPPQA</sequence>
<keyword evidence="1" id="KW-0472">Membrane</keyword>
<keyword evidence="1" id="KW-1133">Transmembrane helix</keyword>
<evidence type="ECO:0000313" key="3">
    <source>
        <dbReference type="Proteomes" id="UP000176527"/>
    </source>
</evidence>
<dbReference type="EMBL" id="MFDE01000038">
    <property type="protein sequence ID" value="OGE37645.1"/>
    <property type="molecule type" value="Genomic_DNA"/>
</dbReference>